<keyword evidence="2" id="KW-1185">Reference proteome</keyword>
<name>A0A2T3JAC2_9GAMM</name>
<dbReference type="AlphaFoldDB" id="A0A2T3JAC2"/>
<dbReference type="EMBL" id="PYMJ01000027">
    <property type="protein sequence ID" value="PSU45771.1"/>
    <property type="molecule type" value="Genomic_DNA"/>
</dbReference>
<evidence type="ECO:0000313" key="1">
    <source>
        <dbReference type="EMBL" id="PSU45771.1"/>
    </source>
</evidence>
<organism evidence="1 2">
    <name type="scientific">Photobacterium frigidiphilum</name>
    <dbReference type="NCBI Taxonomy" id="264736"/>
    <lineage>
        <taxon>Bacteria</taxon>
        <taxon>Pseudomonadati</taxon>
        <taxon>Pseudomonadota</taxon>
        <taxon>Gammaproteobacteria</taxon>
        <taxon>Vibrionales</taxon>
        <taxon>Vibrionaceae</taxon>
        <taxon>Photobacterium</taxon>
    </lineage>
</organism>
<accession>A0A2T3JAC2</accession>
<protein>
    <submittedName>
        <fullName evidence="1">Uncharacterized protein</fullName>
    </submittedName>
</protein>
<comment type="caution">
    <text evidence="1">The sequence shown here is derived from an EMBL/GenBank/DDBJ whole genome shotgun (WGS) entry which is preliminary data.</text>
</comment>
<evidence type="ECO:0000313" key="2">
    <source>
        <dbReference type="Proteomes" id="UP000240987"/>
    </source>
</evidence>
<dbReference type="Proteomes" id="UP000240987">
    <property type="component" value="Unassembled WGS sequence"/>
</dbReference>
<reference evidence="1 2" key="1">
    <citation type="submission" date="2018-01" db="EMBL/GenBank/DDBJ databases">
        <title>Whole genome sequencing of Histamine producing bacteria.</title>
        <authorList>
            <person name="Butler K."/>
        </authorList>
    </citation>
    <scope>NUCLEOTIDE SEQUENCE [LARGE SCALE GENOMIC DNA]</scope>
    <source>
        <strain evidence="1 2">JCM 12947</strain>
    </source>
</reference>
<dbReference type="RefSeq" id="WP_107244532.1">
    <property type="nucleotide sequence ID" value="NZ_PYMJ01000027.1"/>
</dbReference>
<sequence length="383" mass="42144">MTLFAPRLEVVKLTGRKRILLSKLAEKNPGKFAHVTVHNGYLHRYSSNVPAIAYAEACLASISSKELDWCLLAAVPNGLFAMAVVNGVVRQTMACALGDDDMLYQRFDIDFARAKCVYLIGDVDMTSLCNENLSVIETSLSDAVIEKYTLTVEKSRKVPMVMTGVLLLALICGVFFNQPSTDLARESQVPVDPYSLYRSNMDTAITAESVIENAIALGAYATLLPVGWDHSDITFSENTLSMIIQRKSNAPLALMRAWQEQHPAIAPYLTFDANGGQMAVPIPASMTAWKDKVMPDMNSVFNNVFDTVIAMGWDIAEVQIKNQGPTVSHAWTMNQDAMLSRLTLLLPVFRVLPVNVVSLTMKPISTGKYVTQITLTIQGEPDE</sequence>
<gene>
    <name evidence="1" type="ORF">C9J12_21260</name>
</gene>
<proteinExistence type="predicted"/>